<evidence type="ECO:0000313" key="2">
    <source>
        <dbReference type="Proteomes" id="UP001212841"/>
    </source>
</evidence>
<dbReference type="AlphaFoldDB" id="A0AAD5X2S4"/>
<name>A0AAD5X2S4_9FUNG</name>
<protein>
    <submittedName>
        <fullName evidence="1">Uncharacterized protein</fullName>
    </submittedName>
</protein>
<reference evidence="1" key="1">
    <citation type="submission" date="2020-05" db="EMBL/GenBank/DDBJ databases">
        <title>Phylogenomic resolution of chytrid fungi.</title>
        <authorList>
            <person name="Stajich J.E."/>
            <person name="Amses K."/>
            <person name="Simmons R."/>
            <person name="Seto K."/>
            <person name="Myers J."/>
            <person name="Bonds A."/>
            <person name="Quandt C.A."/>
            <person name="Barry K."/>
            <person name="Liu P."/>
            <person name="Grigoriev I."/>
            <person name="Longcore J.E."/>
            <person name="James T.Y."/>
        </authorList>
    </citation>
    <scope>NUCLEOTIDE SEQUENCE</scope>
    <source>
        <strain evidence="1">JEL0318</strain>
    </source>
</reference>
<proteinExistence type="predicted"/>
<sequence length="190" mass="20724">MLRTTIHRLERAGRRSQIVAADDEMVGASDAEDVVQRTVTAEGEGDERIRFGVVVDTDVAAVDAFAADADEEVVAWSEMGEEDSHMESAADGKGAPAAGKGMAGRVYAEFAVDGQELEEGLRKDGVDRDAHTDNDVEVDGQSTPVLEEEGTRCNRVIVKVKALEDPFRPLLLYWGIVQFLFAEQNKQDKV</sequence>
<gene>
    <name evidence="1" type="ORF">HK097_010120</name>
</gene>
<comment type="caution">
    <text evidence="1">The sequence shown here is derived from an EMBL/GenBank/DDBJ whole genome shotgun (WGS) entry which is preliminary data.</text>
</comment>
<dbReference type="Proteomes" id="UP001212841">
    <property type="component" value="Unassembled WGS sequence"/>
</dbReference>
<keyword evidence="2" id="KW-1185">Reference proteome</keyword>
<evidence type="ECO:0000313" key="1">
    <source>
        <dbReference type="EMBL" id="KAJ3048874.1"/>
    </source>
</evidence>
<accession>A0AAD5X2S4</accession>
<organism evidence="1 2">
    <name type="scientific">Rhizophlyctis rosea</name>
    <dbReference type="NCBI Taxonomy" id="64517"/>
    <lineage>
        <taxon>Eukaryota</taxon>
        <taxon>Fungi</taxon>
        <taxon>Fungi incertae sedis</taxon>
        <taxon>Chytridiomycota</taxon>
        <taxon>Chytridiomycota incertae sedis</taxon>
        <taxon>Chytridiomycetes</taxon>
        <taxon>Rhizophlyctidales</taxon>
        <taxon>Rhizophlyctidaceae</taxon>
        <taxon>Rhizophlyctis</taxon>
    </lineage>
</organism>
<dbReference type="EMBL" id="JADGJD010000724">
    <property type="protein sequence ID" value="KAJ3048874.1"/>
    <property type="molecule type" value="Genomic_DNA"/>
</dbReference>